<dbReference type="GO" id="GO:0006655">
    <property type="term" value="P:phosphatidylglycerol biosynthetic process"/>
    <property type="evidence" value="ECO:0007669"/>
    <property type="project" value="UniProtKB-UniPathway"/>
</dbReference>
<keyword evidence="1" id="KW-0997">Cell inner membrane</keyword>
<keyword evidence="1" id="KW-0460">Magnesium</keyword>
<dbReference type="Proteomes" id="UP000242642">
    <property type="component" value="Unassembled WGS sequence"/>
</dbReference>
<dbReference type="GO" id="GO:0009395">
    <property type="term" value="P:phospholipid catabolic process"/>
    <property type="evidence" value="ECO:0007669"/>
    <property type="project" value="UniProtKB-KW"/>
</dbReference>
<dbReference type="CDD" id="cd06971">
    <property type="entry name" value="PgpA"/>
    <property type="match status" value="1"/>
</dbReference>
<keyword evidence="1" id="KW-1003">Cell membrane</keyword>
<dbReference type="OrthoDB" id="9804091at2"/>
<evidence type="ECO:0000313" key="5">
    <source>
        <dbReference type="Proteomes" id="UP000242642"/>
    </source>
</evidence>
<dbReference type="PANTHER" id="PTHR36305:SF1">
    <property type="entry name" value="PHOSPHATIDYLGLYCEROPHOSPHATASE A"/>
    <property type="match status" value="1"/>
</dbReference>
<dbReference type="EMBL" id="FOHV01000007">
    <property type="protein sequence ID" value="SET03881.1"/>
    <property type="molecule type" value="Genomic_DNA"/>
</dbReference>
<keyword evidence="2" id="KW-1133">Transmembrane helix</keyword>
<gene>
    <name evidence="4" type="ORF">SAMN02583745_01219</name>
</gene>
<dbReference type="InterPro" id="IPR036681">
    <property type="entry name" value="PgpA-like_sf"/>
</dbReference>
<proteinExistence type="predicted"/>
<reference evidence="5" key="1">
    <citation type="submission" date="2016-10" db="EMBL/GenBank/DDBJ databases">
        <authorList>
            <person name="Varghese N."/>
            <person name="Submissions S."/>
        </authorList>
    </citation>
    <scope>NUCLEOTIDE SEQUENCE [LARGE SCALE GENOMIC DNA]</scope>
    <source>
        <strain evidence="5">DSM 18579</strain>
    </source>
</reference>
<feature type="transmembrane region" description="Helical" evidence="2">
    <location>
        <begin position="141"/>
        <end position="160"/>
    </location>
</feature>
<dbReference type="SUPFAM" id="SSF101307">
    <property type="entry name" value="YutG-like"/>
    <property type="match status" value="1"/>
</dbReference>
<feature type="transmembrane region" description="Helical" evidence="2">
    <location>
        <begin position="50"/>
        <end position="67"/>
    </location>
</feature>
<feature type="domain" description="YutG/PgpA" evidence="3">
    <location>
        <begin position="16"/>
        <end position="153"/>
    </location>
</feature>
<keyword evidence="1" id="KW-0443">Lipid metabolism</keyword>
<sequence>MNPLDKIKLTNPIHLLAVGLGSGLSPKAPGTFGSIAAIPIWLLFYQLPDLYYGILLLIMTFAGIYICDKTAKDMGEHDHGSIVFDEFVGMWITLWLIPSFHWLWIVIAFLLFRLFDIWKPWPIGWFDRKVDGGVGIMIDDIWAGIFAAFCLWALGALYQLI</sequence>
<organism evidence="4 5">
    <name type="scientific">Thorsellia anophelis DSM 18579</name>
    <dbReference type="NCBI Taxonomy" id="1123402"/>
    <lineage>
        <taxon>Bacteria</taxon>
        <taxon>Pseudomonadati</taxon>
        <taxon>Pseudomonadota</taxon>
        <taxon>Gammaproteobacteria</taxon>
        <taxon>Enterobacterales</taxon>
        <taxon>Thorselliaceae</taxon>
        <taxon>Thorsellia</taxon>
    </lineage>
</organism>
<comment type="cofactor">
    <cofactor evidence="1">
        <name>Mg(2+)</name>
        <dbReference type="ChEBI" id="CHEBI:18420"/>
    </cofactor>
</comment>
<keyword evidence="1" id="KW-0479">Metal-binding</keyword>
<keyword evidence="1 2" id="KW-0472">Membrane</keyword>
<dbReference type="UniPathway" id="UPA00084">
    <property type="reaction ID" value="UER00504"/>
</dbReference>
<keyword evidence="5" id="KW-1185">Reference proteome</keyword>
<keyword evidence="1 2" id="KW-0812">Transmembrane</keyword>
<keyword evidence="1" id="KW-0595">Phospholipid degradation</keyword>
<dbReference type="RefSeq" id="WP_093318624.1">
    <property type="nucleotide sequence ID" value="NZ_FOHV01000007.1"/>
</dbReference>
<accession>A0A1I0BAR2</accession>
<comment type="subcellular location">
    <subcellularLocation>
        <location evidence="1">Cell inner membrane</location>
        <topology evidence="1">Multi-pass membrane protein</topology>
    </subcellularLocation>
</comment>
<dbReference type="InterPro" id="IPR026037">
    <property type="entry name" value="PgpA"/>
</dbReference>
<evidence type="ECO:0000259" key="3">
    <source>
        <dbReference type="Pfam" id="PF04608"/>
    </source>
</evidence>
<dbReference type="InterPro" id="IPR007686">
    <property type="entry name" value="YutG/PgpA"/>
</dbReference>
<dbReference type="PANTHER" id="PTHR36305">
    <property type="entry name" value="PHOSPHATIDYLGLYCEROPHOSPHATASE A"/>
    <property type="match status" value="1"/>
</dbReference>
<comment type="catalytic activity">
    <reaction evidence="1">
        <text>a 1,2-diacyl-sn-glycero-3-phospho-(1'-sn-glycero-3'-phosphate) + H2O = a 1,2-diacyl-sn-glycero-3-phospho-(1'-sn-glycerol) + phosphate</text>
        <dbReference type="Rhea" id="RHEA:33751"/>
        <dbReference type="ChEBI" id="CHEBI:15377"/>
        <dbReference type="ChEBI" id="CHEBI:43474"/>
        <dbReference type="ChEBI" id="CHEBI:60110"/>
        <dbReference type="ChEBI" id="CHEBI:64716"/>
        <dbReference type="EC" id="3.1.3.27"/>
    </reaction>
</comment>
<comment type="function">
    <text evidence="1">Lipid phosphatase which dephosphorylates phosphatidylglycerophosphate (PGP) to phosphatidylglycerol (PG).</text>
</comment>
<dbReference type="AlphaFoldDB" id="A0A1I0BAR2"/>
<feature type="transmembrane region" description="Helical" evidence="2">
    <location>
        <begin position="88"/>
        <end position="112"/>
    </location>
</feature>
<dbReference type="PIRSF" id="PIRSF006162">
    <property type="entry name" value="PgpA"/>
    <property type="match status" value="1"/>
</dbReference>
<dbReference type="GO" id="GO:0005886">
    <property type="term" value="C:plasma membrane"/>
    <property type="evidence" value="ECO:0007669"/>
    <property type="project" value="UniProtKB-SubCell"/>
</dbReference>
<dbReference type="STRING" id="1123402.SAMN02583745_01219"/>
<name>A0A1I0BAR2_9GAMM</name>
<dbReference type="GO" id="GO:0046872">
    <property type="term" value="F:metal ion binding"/>
    <property type="evidence" value="ECO:0007669"/>
    <property type="project" value="UniProtKB-KW"/>
</dbReference>
<keyword evidence="1" id="KW-0378">Hydrolase</keyword>
<keyword evidence="1" id="KW-1208">Phospholipid metabolism</keyword>
<evidence type="ECO:0000256" key="2">
    <source>
        <dbReference type="SAM" id="Phobius"/>
    </source>
</evidence>
<protein>
    <recommendedName>
        <fullName evidence="1">Phosphatidylglycerophosphatase A</fullName>
        <ecNumber evidence="1">3.1.3.27</ecNumber>
    </recommendedName>
    <alternativeName>
        <fullName evidence="1">Phosphatidylglycerolphosphate phosphatase A</fullName>
    </alternativeName>
</protein>
<dbReference type="Pfam" id="PF04608">
    <property type="entry name" value="PgpA"/>
    <property type="match status" value="1"/>
</dbReference>
<keyword evidence="1" id="KW-0442">Lipid degradation</keyword>
<evidence type="ECO:0000256" key="1">
    <source>
        <dbReference type="PIRNR" id="PIRNR006162"/>
    </source>
</evidence>
<evidence type="ECO:0000313" key="4">
    <source>
        <dbReference type="EMBL" id="SET03881.1"/>
    </source>
</evidence>
<dbReference type="EC" id="3.1.3.27" evidence="1"/>
<dbReference type="GO" id="GO:0008962">
    <property type="term" value="F:phosphatidylglycerophosphatase activity"/>
    <property type="evidence" value="ECO:0007669"/>
    <property type="project" value="UniProtKB-EC"/>
</dbReference>
<comment type="pathway">
    <text evidence="1">Phospholipid metabolism; phosphatidylglycerol biosynthesis; phosphatidylglycerol from CDP-diacylglycerol: step 2/2.</text>
</comment>